<dbReference type="AlphaFoldDB" id="A0AA40IUE1"/>
<dbReference type="Proteomes" id="UP000027770">
    <property type="component" value="Unassembled WGS sequence"/>
</dbReference>
<name>A0AA40IUE1_CLONO</name>
<organism evidence="1 2">
    <name type="scientific">Clostridium novyi B str. ATCC 27606</name>
    <dbReference type="NCBI Taxonomy" id="1443123"/>
    <lineage>
        <taxon>Bacteria</taxon>
        <taxon>Bacillati</taxon>
        <taxon>Bacillota</taxon>
        <taxon>Clostridia</taxon>
        <taxon>Eubacteriales</taxon>
        <taxon>Clostridiaceae</taxon>
        <taxon>Clostridium</taxon>
    </lineage>
</organism>
<evidence type="ECO:0000313" key="1">
    <source>
        <dbReference type="EMBL" id="KEI16848.1"/>
    </source>
</evidence>
<dbReference type="RefSeq" id="WP_039218430.1">
    <property type="nucleotide sequence ID" value="NZ_JENW01000041.1"/>
</dbReference>
<evidence type="ECO:0000313" key="2">
    <source>
        <dbReference type="Proteomes" id="UP000027770"/>
    </source>
</evidence>
<protein>
    <submittedName>
        <fullName evidence="1">Uncharacterized protein</fullName>
    </submittedName>
</protein>
<comment type="caution">
    <text evidence="1">The sequence shown here is derived from an EMBL/GenBank/DDBJ whole genome shotgun (WGS) entry which is preliminary data.</text>
</comment>
<dbReference type="EMBL" id="JENW01000041">
    <property type="protein sequence ID" value="KEI16848.1"/>
    <property type="molecule type" value="Genomic_DNA"/>
</dbReference>
<accession>A0AA40IUE1</accession>
<keyword evidence="2" id="KW-1185">Reference proteome</keyword>
<reference evidence="1 2" key="1">
    <citation type="submission" date="2014-02" db="EMBL/GenBank/DDBJ databases">
        <title>Plasmidome dynamics in the species complex Clostridium novyi sensu lato converts strains of independent lineages into distinctly different pathogens.</title>
        <authorList>
            <person name="Skarin H."/>
            <person name="Segerman B."/>
        </authorList>
    </citation>
    <scope>NUCLEOTIDE SEQUENCE [LARGE SCALE GENOMIC DNA]</scope>
    <source>
        <strain evidence="1 2">ATCC 27606</strain>
    </source>
</reference>
<proteinExistence type="predicted"/>
<gene>
    <name evidence="1" type="ORF">Z959_08395</name>
</gene>
<sequence length="92" mass="10755">MLEELIKTGKTFEGCFTTSYSYGTIMEIDEKIQNKYLQWVARLGVYCEAKLKTKYPNMTNQIISMVSKQSVFEKDYNIIMGYLECAKELQNQ</sequence>